<evidence type="ECO:0000256" key="5">
    <source>
        <dbReference type="ARBA" id="ARBA00023004"/>
    </source>
</evidence>
<dbReference type="PANTHER" id="PTHR43724:SF1">
    <property type="entry name" value="PYRUVATE SYNTHASE SUBUNIT PORD"/>
    <property type="match status" value="1"/>
</dbReference>
<protein>
    <submittedName>
        <fullName evidence="9">Pyruvate ferredoxin oxidoreductase delta subunit</fullName>
    </submittedName>
    <submittedName>
        <fullName evidence="8">Pyruvate synthase subunit PorD</fullName>
    </submittedName>
</protein>
<dbReference type="EMBL" id="CP014223">
    <property type="protein sequence ID" value="AMJ40621.1"/>
    <property type="molecule type" value="Genomic_DNA"/>
</dbReference>
<feature type="domain" description="4Fe-4S ferredoxin-type" evidence="7">
    <location>
        <begin position="67"/>
        <end position="95"/>
    </location>
</feature>
<feature type="domain" description="4Fe-4S ferredoxin-type" evidence="7">
    <location>
        <begin position="37"/>
        <end position="66"/>
    </location>
</feature>
<evidence type="ECO:0000313" key="10">
    <source>
        <dbReference type="Proteomes" id="UP000068026"/>
    </source>
</evidence>
<proteinExistence type="predicted"/>
<keyword evidence="2" id="KW-0004">4Fe-4S</keyword>
<keyword evidence="6" id="KW-0411">Iron-sulfur</keyword>
<dbReference type="OrthoDB" id="9794954at2"/>
<dbReference type="PANTHER" id="PTHR43724">
    <property type="entry name" value="PYRUVATE SYNTHASE SUBUNIT PORD"/>
    <property type="match status" value="1"/>
</dbReference>
<dbReference type="EMBL" id="FQUA01000010">
    <property type="protein sequence ID" value="SHE91615.1"/>
    <property type="molecule type" value="Genomic_DNA"/>
</dbReference>
<evidence type="ECO:0000313" key="11">
    <source>
        <dbReference type="Proteomes" id="UP000184204"/>
    </source>
</evidence>
<evidence type="ECO:0000259" key="7">
    <source>
        <dbReference type="PROSITE" id="PS51379"/>
    </source>
</evidence>
<dbReference type="Proteomes" id="UP000068026">
    <property type="component" value="Chromosome"/>
</dbReference>
<reference evidence="11" key="3">
    <citation type="submission" date="2016-11" db="EMBL/GenBank/DDBJ databases">
        <authorList>
            <person name="Jaros S."/>
            <person name="Januszkiewicz K."/>
            <person name="Wedrychowicz H."/>
        </authorList>
    </citation>
    <scope>NUCLEOTIDE SEQUENCE [LARGE SCALE GENOMIC DNA]</scope>
    <source>
        <strain evidence="11">DSM 1682</strain>
    </source>
</reference>
<keyword evidence="3" id="KW-0479">Metal-binding</keyword>
<evidence type="ECO:0000256" key="1">
    <source>
        <dbReference type="ARBA" id="ARBA00001966"/>
    </source>
</evidence>
<dbReference type="GO" id="GO:0046872">
    <property type="term" value="F:metal ion binding"/>
    <property type="evidence" value="ECO:0007669"/>
    <property type="project" value="UniProtKB-KW"/>
</dbReference>
<dbReference type="Proteomes" id="UP000184204">
    <property type="component" value="Unassembled WGS sequence"/>
</dbReference>
<dbReference type="GO" id="GO:0016625">
    <property type="term" value="F:oxidoreductase activity, acting on the aldehyde or oxo group of donors, iron-sulfur protein as acceptor"/>
    <property type="evidence" value="ECO:0007669"/>
    <property type="project" value="InterPro"/>
</dbReference>
<dbReference type="PROSITE" id="PS00198">
    <property type="entry name" value="4FE4S_FER_1"/>
    <property type="match status" value="1"/>
</dbReference>
<dbReference type="KEGG" id="cpro:CPRO_10260"/>
<evidence type="ECO:0000256" key="2">
    <source>
        <dbReference type="ARBA" id="ARBA00022485"/>
    </source>
</evidence>
<dbReference type="SUPFAM" id="SSF54862">
    <property type="entry name" value="4Fe-4S ferredoxins"/>
    <property type="match status" value="1"/>
</dbReference>
<dbReference type="InterPro" id="IPR017896">
    <property type="entry name" value="4Fe4S_Fe-S-bd"/>
</dbReference>
<dbReference type="Gene3D" id="3.30.70.20">
    <property type="match status" value="1"/>
</dbReference>
<keyword evidence="9" id="KW-0670">Pyruvate</keyword>
<evidence type="ECO:0000313" key="8">
    <source>
        <dbReference type="EMBL" id="AMJ40621.1"/>
    </source>
</evidence>
<dbReference type="InterPro" id="IPR017900">
    <property type="entry name" value="4Fe4S_Fe_S_CS"/>
</dbReference>
<organism evidence="9 11">
    <name type="scientific">Anaerotignum propionicum DSM 1682</name>
    <dbReference type="NCBI Taxonomy" id="991789"/>
    <lineage>
        <taxon>Bacteria</taxon>
        <taxon>Bacillati</taxon>
        <taxon>Bacillota</taxon>
        <taxon>Clostridia</taxon>
        <taxon>Lachnospirales</taxon>
        <taxon>Anaerotignaceae</taxon>
        <taxon>Anaerotignum</taxon>
    </lineage>
</organism>
<name>A0A0X1U6R1_ANAPI</name>
<comment type="cofactor">
    <cofactor evidence="1">
        <name>[4Fe-4S] cluster</name>
        <dbReference type="ChEBI" id="CHEBI:49883"/>
    </cofactor>
</comment>
<dbReference type="AlphaFoldDB" id="A0A0X1U6R1"/>
<dbReference type="GO" id="GO:0051539">
    <property type="term" value="F:4 iron, 4 sulfur cluster binding"/>
    <property type="evidence" value="ECO:0007669"/>
    <property type="project" value="UniProtKB-KW"/>
</dbReference>
<evidence type="ECO:0000313" key="9">
    <source>
        <dbReference type="EMBL" id="SHE91615.1"/>
    </source>
</evidence>
<accession>A0A0X1U6R1</accession>
<evidence type="ECO:0000256" key="4">
    <source>
        <dbReference type="ARBA" id="ARBA00022737"/>
    </source>
</evidence>
<dbReference type="PROSITE" id="PS51379">
    <property type="entry name" value="4FE4S_FER_2"/>
    <property type="match status" value="2"/>
</dbReference>
<keyword evidence="10" id="KW-1185">Reference proteome</keyword>
<evidence type="ECO:0000256" key="6">
    <source>
        <dbReference type="ARBA" id="ARBA00023014"/>
    </source>
</evidence>
<sequence length="96" mass="10792">MKPYLRDKVPTALSDIPDNTAYEAGFLVTKNAGWRNIRPVVDLEKCVGCLQCYLYCPDGVISREGNKVTLDYDFCKGCGICKKMCRFGAINMEVEK</sequence>
<reference evidence="8 10" key="1">
    <citation type="journal article" date="2016" name="Genome Announc.">
        <title>Complete Genome Sequence of the Amino Acid-Fermenting Clostridium propionicum X2 (DSM 1682).</title>
        <authorList>
            <person name="Poehlein A."/>
            <person name="Schlien K."/>
            <person name="Chowdhury N.P."/>
            <person name="Gottschalk G."/>
            <person name="Buckel W."/>
            <person name="Daniel R."/>
        </authorList>
    </citation>
    <scope>NUCLEOTIDE SEQUENCE [LARGE SCALE GENOMIC DNA]</scope>
    <source>
        <strain evidence="8 10">X2</strain>
    </source>
</reference>
<dbReference type="NCBIfam" id="TIGR02179">
    <property type="entry name" value="PorD_KorD"/>
    <property type="match status" value="1"/>
</dbReference>
<dbReference type="Pfam" id="PF14697">
    <property type="entry name" value="Fer4_21"/>
    <property type="match status" value="1"/>
</dbReference>
<dbReference type="InterPro" id="IPR011898">
    <property type="entry name" value="PorD_KorD"/>
</dbReference>
<dbReference type="RefSeq" id="WP_066048568.1">
    <property type="nucleotide sequence ID" value="NZ_CP014223.1"/>
</dbReference>
<evidence type="ECO:0000256" key="3">
    <source>
        <dbReference type="ARBA" id="ARBA00022723"/>
    </source>
</evidence>
<reference evidence="9" key="4">
    <citation type="submission" date="2016-11" db="EMBL/GenBank/DDBJ databases">
        <authorList>
            <person name="Varghese N."/>
            <person name="Submissions S."/>
        </authorList>
    </citation>
    <scope>NUCLEOTIDE SEQUENCE</scope>
    <source>
        <strain evidence="9">DSM 1682</strain>
    </source>
</reference>
<keyword evidence="5" id="KW-0408">Iron</keyword>
<keyword evidence="4" id="KW-0677">Repeat</keyword>
<gene>
    <name evidence="8" type="primary">porD_1</name>
    <name evidence="8" type="ORF">CPRO_10260</name>
    <name evidence="9" type="ORF">SAMN02745151_02203</name>
</gene>
<reference evidence="10" key="2">
    <citation type="submission" date="2016-01" db="EMBL/GenBank/DDBJ databases">
        <authorList>
            <person name="Poehlein A."/>
            <person name="Schlien K."/>
            <person name="Gottschalk G."/>
            <person name="Buckel W."/>
            <person name="Daniel R."/>
        </authorList>
    </citation>
    <scope>NUCLEOTIDE SEQUENCE [LARGE SCALE GENOMIC DNA]</scope>
    <source>
        <strain evidence="10">X2</strain>
    </source>
</reference>